<dbReference type="NCBIfam" id="NF040570">
    <property type="entry name" value="guided_TnpB"/>
    <property type="match status" value="1"/>
</dbReference>
<dbReference type="EMBL" id="NMUQ01000001">
    <property type="protein sequence ID" value="OXM16333.1"/>
    <property type="molecule type" value="Genomic_DNA"/>
</dbReference>
<keyword evidence="4" id="KW-0238">DNA-binding</keyword>
<evidence type="ECO:0000256" key="2">
    <source>
        <dbReference type="ARBA" id="ARBA00011044"/>
    </source>
</evidence>
<keyword evidence="3" id="KW-0815">Transposition</keyword>
<evidence type="ECO:0000313" key="9">
    <source>
        <dbReference type="Proteomes" id="UP000215145"/>
    </source>
</evidence>
<dbReference type="RefSeq" id="WP_089523417.1">
    <property type="nucleotide sequence ID" value="NZ_NMUQ01000001.1"/>
</dbReference>
<dbReference type="NCBIfam" id="TIGR01766">
    <property type="entry name" value="IS200/IS605 family accessory protein TnpB-like domain"/>
    <property type="match status" value="1"/>
</dbReference>
<evidence type="ECO:0000259" key="6">
    <source>
        <dbReference type="Pfam" id="PF01385"/>
    </source>
</evidence>
<dbReference type="PANTHER" id="PTHR30405:SF11">
    <property type="entry name" value="RNA-GUIDED DNA ENDONUCLEASE RV2885C-RELATED"/>
    <property type="match status" value="1"/>
</dbReference>
<name>A0A229P240_9BACL</name>
<evidence type="ECO:0000256" key="3">
    <source>
        <dbReference type="ARBA" id="ARBA00022578"/>
    </source>
</evidence>
<dbReference type="GO" id="GO:0003677">
    <property type="term" value="F:DNA binding"/>
    <property type="evidence" value="ECO:0007669"/>
    <property type="project" value="UniProtKB-KW"/>
</dbReference>
<evidence type="ECO:0000256" key="4">
    <source>
        <dbReference type="ARBA" id="ARBA00023125"/>
    </source>
</evidence>
<dbReference type="GO" id="GO:0006310">
    <property type="term" value="P:DNA recombination"/>
    <property type="evidence" value="ECO:0007669"/>
    <property type="project" value="UniProtKB-KW"/>
</dbReference>
<keyword evidence="5" id="KW-0233">DNA recombination</keyword>
<evidence type="ECO:0000256" key="5">
    <source>
        <dbReference type="ARBA" id="ARBA00023172"/>
    </source>
</evidence>
<organism evidence="8 9">
    <name type="scientific">Paenibacillus herberti</name>
    <dbReference type="NCBI Taxonomy" id="1619309"/>
    <lineage>
        <taxon>Bacteria</taxon>
        <taxon>Bacillati</taxon>
        <taxon>Bacillota</taxon>
        <taxon>Bacilli</taxon>
        <taxon>Bacillales</taxon>
        <taxon>Paenibacillaceae</taxon>
        <taxon>Paenibacillus</taxon>
    </lineage>
</organism>
<reference evidence="8 9" key="1">
    <citation type="submission" date="2017-07" db="EMBL/GenBank/DDBJ databases">
        <title>Paenibacillus herberti R33 genome sequencing and assembly.</title>
        <authorList>
            <person name="Su W."/>
        </authorList>
    </citation>
    <scope>NUCLEOTIDE SEQUENCE [LARGE SCALE GENOMIC DNA]</scope>
    <source>
        <strain evidence="8 9">R33</strain>
    </source>
</reference>
<protein>
    <submittedName>
        <fullName evidence="8">Transposase</fullName>
    </submittedName>
</protein>
<comment type="similarity">
    <text evidence="1">In the C-terminal section; belongs to the transposase 35 family.</text>
</comment>
<evidence type="ECO:0000256" key="1">
    <source>
        <dbReference type="ARBA" id="ARBA00008761"/>
    </source>
</evidence>
<evidence type="ECO:0000313" key="8">
    <source>
        <dbReference type="EMBL" id="OXM16333.1"/>
    </source>
</evidence>
<evidence type="ECO:0000259" key="7">
    <source>
        <dbReference type="Pfam" id="PF07282"/>
    </source>
</evidence>
<dbReference type="AlphaFoldDB" id="A0A229P240"/>
<dbReference type="InterPro" id="IPR051399">
    <property type="entry name" value="RNA-guided_DNA_endo/Transpos"/>
</dbReference>
<sequence length="352" mass="40214">MQPITTQIRIYPSDPALLIQMGNEYINTVNRLTEQAERQGSFPKLTSKTVQANLPSAIKNQLIRDARSIYQKSKKDKKRPVLKKRVYYVNNQNYSIRDDGVAFPVVRDGKVQRITIPATPTDRDKALFASSKLGLLRVVQKSSKWYVQVAIEHPATFQDGTETMGIDLGLKVPAVAVTSTGKTKFVGNGRKNKYIRRKYNSNRRKLGKLKKLSAIRKARDKESRYMRDQNHKISRQIVNMAIAERVGVIKLENLAGIRKTTRTSRKNAMNLHNWSFYQLQSFIRYKAALAGISVQEVDPAYTSQTCPSCEQRNKAKDRTYRCFQCGYEAHRDRVGAINIMRQPVFDGHSRTA</sequence>
<keyword evidence="9" id="KW-1185">Reference proteome</keyword>
<feature type="domain" description="Cas12f1-like TNB" evidence="7">
    <location>
        <begin position="276"/>
        <end position="339"/>
    </location>
</feature>
<comment type="caution">
    <text evidence="8">The sequence shown here is derived from an EMBL/GenBank/DDBJ whole genome shotgun (WGS) entry which is preliminary data.</text>
</comment>
<dbReference type="OrthoDB" id="4278026at2"/>
<accession>A0A229P240</accession>
<dbReference type="InterPro" id="IPR001959">
    <property type="entry name" value="Transposase"/>
</dbReference>
<feature type="domain" description="Probable transposase IS891/IS1136/IS1341" evidence="6">
    <location>
        <begin position="147"/>
        <end position="257"/>
    </location>
</feature>
<proteinExistence type="inferred from homology"/>
<dbReference type="Proteomes" id="UP000215145">
    <property type="component" value="Unassembled WGS sequence"/>
</dbReference>
<comment type="similarity">
    <text evidence="2">In the N-terminal section; belongs to the transposase 2 family.</text>
</comment>
<dbReference type="Pfam" id="PF01385">
    <property type="entry name" value="OrfB_IS605"/>
    <property type="match status" value="1"/>
</dbReference>
<dbReference type="GO" id="GO:0032196">
    <property type="term" value="P:transposition"/>
    <property type="evidence" value="ECO:0007669"/>
    <property type="project" value="UniProtKB-KW"/>
</dbReference>
<dbReference type="InterPro" id="IPR010095">
    <property type="entry name" value="Cas12f1-like_TNB"/>
</dbReference>
<gene>
    <name evidence="8" type="ORF">CGZ75_06510</name>
</gene>
<dbReference type="PANTHER" id="PTHR30405">
    <property type="entry name" value="TRANSPOSASE"/>
    <property type="match status" value="1"/>
</dbReference>
<dbReference type="Pfam" id="PF07282">
    <property type="entry name" value="Cas12f1-like_TNB"/>
    <property type="match status" value="1"/>
</dbReference>